<dbReference type="SUPFAM" id="SSF48179">
    <property type="entry name" value="6-phosphogluconate dehydrogenase C-terminal domain-like"/>
    <property type="match status" value="1"/>
</dbReference>
<organism evidence="9 10">
    <name type="scientific">Hydrogenimonas thermophila</name>
    <dbReference type="NCBI Taxonomy" id="223786"/>
    <lineage>
        <taxon>Bacteria</taxon>
        <taxon>Pseudomonadati</taxon>
        <taxon>Campylobacterota</taxon>
        <taxon>Epsilonproteobacteria</taxon>
        <taxon>Campylobacterales</taxon>
        <taxon>Hydrogenimonadaceae</taxon>
        <taxon>Hydrogenimonas</taxon>
    </lineage>
</organism>
<dbReference type="Pfam" id="PF03807">
    <property type="entry name" value="F420_oxidored"/>
    <property type="match status" value="1"/>
</dbReference>
<comment type="similarity">
    <text evidence="1 4">Belongs to the pyrroline-5-carboxylate reductase family.</text>
</comment>
<dbReference type="InterPro" id="IPR029036">
    <property type="entry name" value="P5CR_dimer"/>
</dbReference>
<dbReference type="RefSeq" id="WP_092911037.1">
    <property type="nucleotide sequence ID" value="NZ_CP136592.1"/>
</dbReference>
<dbReference type="NCBIfam" id="NF008839">
    <property type="entry name" value="PRK11880.2-4"/>
    <property type="match status" value="1"/>
</dbReference>
<feature type="binding site" evidence="6">
    <location>
        <begin position="6"/>
        <end position="11"/>
    </location>
    <ligand>
        <name>NADP(+)</name>
        <dbReference type="ChEBI" id="CHEBI:58349"/>
    </ligand>
</feature>
<evidence type="ECO:0000313" key="9">
    <source>
        <dbReference type="EMBL" id="SFP06176.1"/>
    </source>
</evidence>
<dbReference type="GO" id="GO:0004735">
    <property type="term" value="F:pyrroline-5-carboxylate reductase activity"/>
    <property type="evidence" value="ECO:0007669"/>
    <property type="project" value="UniProtKB-UniRule"/>
</dbReference>
<dbReference type="EC" id="1.5.1.2" evidence="4 5"/>
<dbReference type="HAMAP" id="MF_01925">
    <property type="entry name" value="P5C_reductase"/>
    <property type="match status" value="1"/>
</dbReference>
<dbReference type="PIRSF" id="PIRSF000193">
    <property type="entry name" value="Pyrrol-5-carb_rd"/>
    <property type="match status" value="1"/>
</dbReference>
<dbReference type="AlphaFoldDB" id="A0A1I5MB56"/>
<dbReference type="OrthoDB" id="9805754at2"/>
<comment type="catalytic activity">
    <reaction evidence="4">
        <text>L-proline + NADP(+) = (S)-1-pyrroline-5-carboxylate + NADPH + 2 H(+)</text>
        <dbReference type="Rhea" id="RHEA:14109"/>
        <dbReference type="ChEBI" id="CHEBI:15378"/>
        <dbReference type="ChEBI" id="CHEBI:17388"/>
        <dbReference type="ChEBI" id="CHEBI:57783"/>
        <dbReference type="ChEBI" id="CHEBI:58349"/>
        <dbReference type="ChEBI" id="CHEBI:60039"/>
        <dbReference type="EC" id="1.5.1.2"/>
    </reaction>
</comment>
<dbReference type="PANTHER" id="PTHR11645">
    <property type="entry name" value="PYRROLINE-5-CARBOXYLATE REDUCTASE"/>
    <property type="match status" value="1"/>
</dbReference>
<dbReference type="Proteomes" id="UP000199227">
    <property type="component" value="Unassembled WGS sequence"/>
</dbReference>
<comment type="catalytic activity">
    <reaction evidence="4">
        <text>L-proline + NAD(+) = (S)-1-pyrroline-5-carboxylate + NADH + 2 H(+)</text>
        <dbReference type="Rhea" id="RHEA:14105"/>
        <dbReference type="ChEBI" id="CHEBI:15378"/>
        <dbReference type="ChEBI" id="CHEBI:17388"/>
        <dbReference type="ChEBI" id="CHEBI:57540"/>
        <dbReference type="ChEBI" id="CHEBI:57945"/>
        <dbReference type="ChEBI" id="CHEBI:60039"/>
        <dbReference type="EC" id="1.5.1.2"/>
    </reaction>
</comment>
<evidence type="ECO:0000256" key="6">
    <source>
        <dbReference type="PIRSR" id="PIRSR000193-1"/>
    </source>
</evidence>
<keyword evidence="10" id="KW-1185">Reference proteome</keyword>
<evidence type="ECO:0000259" key="8">
    <source>
        <dbReference type="Pfam" id="PF14748"/>
    </source>
</evidence>
<comment type="pathway">
    <text evidence="4">Amino-acid biosynthesis; L-proline biosynthesis; L-proline from L-glutamate 5-semialdehyde: step 1/1.</text>
</comment>
<evidence type="ECO:0000256" key="1">
    <source>
        <dbReference type="ARBA" id="ARBA00005525"/>
    </source>
</evidence>
<dbReference type="UniPathway" id="UPA00098">
    <property type="reaction ID" value="UER00361"/>
</dbReference>
<dbReference type="NCBIfam" id="TIGR00112">
    <property type="entry name" value="proC"/>
    <property type="match status" value="1"/>
</dbReference>
<dbReference type="InterPro" id="IPR008927">
    <property type="entry name" value="6-PGluconate_DH-like_C_sf"/>
</dbReference>
<dbReference type="GO" id="GO:0055129">
    <property type="term" value="P:L-proline biosynthetic process"/>
    <property type="evidence" value="ECO:0007669"/>
    <property type="project" value="UniProtKB-UniRule"/>
</dbReference>
<feature type="domain" description="Pyrroline-5-carboxylate reductase catalytic N-terminal" evidence="7">
    <location>
        <begin position="2"/>
        <end position="89"/>
    </location>
</feature>
<proteinExistence type="inferred from homology"/>
<evidence type="ECO:0000256" key="5">
    <source>
        <dbReference type="NCBIfam" id="TIGR00112"/>
    </source>
</evidence>
<evidence type="ECO:0000256" key="3">
    <source>
        <dbReference type="ARBA" id="ARBA00023002"/>
    </source>
</evidence>
<keyword evidence="2 4" id="KW-0521">NADP</keyword>
<dbReference type="InterPro" id="IPR036291">
    <property type="entry name" value="NAD(P)-bd_dom_sf"/>
</dbReference>
<dbReference type="InterPro" id="IPR000304">
    <property type="entry name" value="Pyrroline-COOH_reductase"/>
</dbReference>
<evidence type="ECO:0000256" key="4">
    <source>
        <dbReference type="HAMAP-Rule" id="MF_01925"/>
    </source>
</evidence>
<evidence type="ECO:0000313" key="10">
    <source>
        <dbReference type="Proteomes" id="UP000199227"/>
    </source>
</evidence>
<evidence type="ECO:0000256" key="2">
    <source>
        <dbReference type="ARBA" id="ARBA00022857"/>
    </source>
</evidence>
<dbReference type="SUPFAM" id="SSF51735">
    <property type="entry name" value="NAD(P)-binding Rossmann-fold domains"/>
    <property type="match status" value="1"/>
</dbReference>
<dbReference type="EMBL" id="FOXB01000005">
    <property type="protein sequence ID" value="SFP06176.1"/>
    <property type="molecule type" value="Genomic_DNA"/>
</dbReference>
<keyword evidence="4" id="KW-0641">Proline biosynthesis</keyword>
<evidence type="ECO:0000259" key="7">
    <source>
        <dbReference type="Pfam" id="PF03807"/>
    </source>
</evidence>
<dbReference type="FunFam" id="1.10.3730.10:FF:000001">
    <property type="entry name" value="Pyrroline-5-carboxylate reductase"/>
    <property type="match status" value="1"/>
</dbReference>
<dbReference type="GO" id="GO:0005737">
    <property type="term" value="C:cytoplasm"/>
    <property type="evidence" value="ECO:0007669"/>
    <property type="project" value="UniProtKB-SubCell"/>
</dbReference>
<gene>
    <name evidence="4" type="primary">proC</name>
    <name evidence="9" type="ORF">SAMN05216234_10569</name>
</gene>
<accession>A0A1I5MB56</accession>
<dbReference type="PANTHER" id="PTHR11645:SF0">
    <property type="entry name" value="PYRROLINE-5-CARBOXYLATE REDUCTASE 3"/>
    <property type="match status" value="1"/>
</dbReference>
<dbReference type="STRING" id="223786.SAMN05216234_10569"/>
<reference evidence="9 10" key="1">
    <citation type="submission" date="2016-10" db="EMBL/GenBank/DDBJ databases">
        <authorList>
            <person name="de Groot N.N."/>
        </authorList>
    </citation>
    <scope>NUCLEOTIDE SEQUENCE [LARGE SCALE GENOMIC DNA]</scope>
    <source>
        <strain evidence="9 10">EP1-55-1</strain>
    </source>
</reference>
<keyword evidence="4" id="KW-0963">Cytoplasm</keyword>
<dbReference type="Pfam" id="PF14748">
    <property type="entry name" value="P5CR_dimer"/>
    <property type="match status" value="1"/>
</dbReference>
<keyword evidence="4" id="KW-0028">Amino-acid biosynthesis</keyword>
<keyword evidence="3 4" id="KW-0560">Oxidoreductase</keyword>
<dbReference type="InterPro" id="IPR028939">
    <property type="entry name" value="P5C_Rdtase_cat_N"/>
</dbReference>
<dbReference type="Gene3D" id="3.40.50.720">
    <property type="entry name" value="NAD(P)-binding Rossmann-like Domain"/>
    <property type="match status" value="1"/>
</dbReference>
<feature type="domain" description="Pyrroline-5-carboxylate reductase dimerisation" evidence="8">
    <location>
        <begin position="149"/>
        <end position="249"/>
    </location>
</feature>
<name>A0A1I5MB56_9BACT</name>
<comment type="function">
    <text evidence="4">Catalyzes the reduction of 1-pyrroline-5-carboxylate (PCA) to L-proline.</text>
</comment>
<sequence>MKITIIGPGKMALALAKGLEKEHELTIVGRDGEKLLQFTEQLSKHAKTALLDKYEIDGQTVLLCVKPYALKDTSAHLKGKAKTLYSVLAGTDIASLKKAIKAEEYIRAMPNLSAEFFSSMTTLTGDKTKRDEAEQLFSSIGQTLWVESEKELDIATAIAGSGPAYLALVAEALADGGVKEGLKRSDAIKLVEGLFSGFSPLLKNNHPAIIKDAVMSPGGTTAAGYAALEEKSTRDAFIKAVQAAYNKTKK</sequence>
<comment type="subcellular location">
    <subcellularLocation>
        <location evidence="4">Cytoplasm</location>
    </subcellularLocation>
</comment>
<protein>
    <recommendedName>
        <fullName evidence="4 5">Pyrroline-5-carboxylate reductase</fullName>
        <shortName evidence="4">P5C reductase</shortName>
        <shortName evidence="4">P5CR</shortName>
        <ecNumber evidence="4 5">1.5.1.2</ecNumber>
    </recommendedName>
    <alternativeName>
        <fullName evidence="4">PCA reductase</fullName>
    </alternativeName>
</protein>
<dbReference type="Gene3D" id="1.10.3730.10">
    <property type="entry name" value="ProC C-terminal domain-like"/>
    <property type="match status" value="1"/>
</dbReference>